<organism evidence="2 3">
    <name type="scientific">Rubripirellula obstinata</name>
    <dbReference type="NCBI Taxonomy" id="406547"/>
    <lineage>
        <taxon>Bacteria</taxon>
        <taxon>Pseudomonadati</taxon>
        <taxon>Planctomycetota</taxon>
        <taxon>Planctomycetia</taxon>
        <taxon>Pirellulales</taxon>
        <taxon>Pirellulaceae</taxon>
        <taxon>Rubripirellula</taxon>
    </lineage>
</organism>
<evidence type="ECO:0000313" key="3">
    <source>
        <dbReference type="Proteomes" id="UP000322699"/>
    </source>
</evidence>
<dbReference type="OrthoDB" id="285989at2"/>
<feature type="region of interest" description="Disordered" evidence="1">
    <location>
        <begin position="13"/>
        <end position="39"/>
    </location>
</feature>
<dbReference type="Proteomes" id="UP000322699">
    <property type="component" value="Unassembled WGS sequence"/>
</dbReference>
<proteinExistence type="predicted"/>
<protein>
    <submittedName>
        <fullName evidence="2">Uncharacterized protein</fullName>
    </submittedName>
</protein>
<reference evidence="2 3" key="1">
    <citation type="submission" date="2019-08" db="EMBL/GenBank/DDBJ databases">
        <title>Deep-cultivation of Planctomycetes and their phenomic and genomic characterization uncovers novel biology.</title>
        <authorList>
            <person name="Wiegand S."/>
            <person name="Jogler M."/>
            <person name="Boedeker C."/>
            <person name="Pinto D."/>
            <person name="Vollmers J."/>
            <person name="Rivas-Marin E."/>
            <person name="Kohn T."/>
            <person name="Peeters S.H."/>
            <person name="Heuer A."/>
            <person name="Rast P."/>
            <person name="Oberbeckmann S."/>
            <person name="Bunk B."/>
            <person name="Jeske O."/>
            <person name="Meyerdierks A."/>
            <person name="Storesund J.E."/>
            <person name="Kallscheuer N."/>
            <person name="Luecker S."/>
            <person name="Lage O.M."/>
            <person name="Pohl T."/>
            <person name="Merkel B.J."/>
            <person name="Hornburger P."/>
            <person name="Mueller R.-W."/>
            <person name="Bruemmer F."/>
            <person name="Labrenz M."/>
            <person name="Spormann A.M."/>
            <person name="Op Den Camp H."/>
            <person name="Overmann J."/>
            <person name="Amann R."/>
            <person name="Jetten M.S.M."/>
            <person name="Mascher T."/>
            <person name="Medema M.H."/>
            <person name="Devos D.P."/>
            <person name="Kaster A.-K."/>
            <person name="Ovreas L."/>
            <person name="Rohde M."/>
            <person name="Galperin M.Y."/>
            <person name="Jogler C."/>
        </authorList>
    </citation>
    <scope>NUCLEOTIDE SEQUENCE [LARGE SCALE GENOMIC DNA]</scope>
    <source>
        <strain evidence="2 3">LF1</strain>
    </source>
</reference>
<evidence type="ECO:0000313" key="2">
    <source>
        <dbReference type="EMBL" id="KAA1260299.1"/>
    </source>
</evidence>
<name>A0A5B1CKP2_9BACT</name>
<dbReference type="RefSeq" id="WP_149752793.1">
    <property type="nucleotide sequence ID" value="NZ_LWSK01000010.1"/>
</dbReference>
<gene>
    <name evidence="2" type="ORF">LF1_28380</name>
</gene>
<accession>A0A5B1CKP2</accession>
<evidence type="ECO:0000256" key="1">
    <source>
        <dbReference type="SAM" id="MobiDB-lite"/>
    </source>
</evidence>
<sequence>MHIIRLRRPWTRDSVDSSGDLHTDSKADVPDSDLSNTSDKKIYRRSFNRPTGLSEQARVFLAISQWQGSLQSLQVNKKAIEWNDPMETPLRVEITKQLELSNKIEIQIAKSGDQSPLLCGTVHIEIDD</sequence>
<dbReference type="AlphaFoldDB" id="A0A5B1CKP2"/>
<comment type="caution">
    <text evidence="2">The sequence shown here is derived from an EMBL/GenBank/DDBJ whole genome shotgun (WGS) entry which is preliminary data.</text>
</comment>
<dbReference type="EMBL" id="VRLW01000001">
    <property type="protein sequence ID" value="KAA1260299.1"/>
    <property type="molecule type" value="Genomic_DNA"/>
</dbReference>
<keyword evidence="3" id="KW-1185">Reference proteome</keyword>
<feature type="compositionally biased region" description="Basic and acidic residues" evidence="1">
    <location>
        <begin position="13"/>
        <end position="29"/>
    </location>
</feature>